<feature type="chain" id="PRO_5043800229" description="non-specific serine/threonine protein kinase" evidence="24">
    <location>
        <begin position="27"/>
        <end position="989"/>
    </location>
</feature>
<accession>A0AAW2L790</accession>
<evidence type="ECO:0000256" key="7">
    <source>
        <dbReference type="ARBA" id="ARBA00022553"/>
    </source>
</evidence>
<evidence type="ECO:0000256" key="5">
    <source>
        <dbReference type="ARBA" id="ARBA00022475"/>
    </source>
</evidence>
<evidence type="ECO:0000256" key="20">
    <source>
        <dbReference type="ARBA" id="ARBA00047899"/>
    </source>
</evidence>
<dbReference type="AlphaFoldDB" id="A0AAW2L790"/>
<comment type="similarity">
    <text evidence="3">Belongs to the protein kinase superfamily. Ser/Thr protein kinase family.</text>
</comment>
<keyword evidence="17 23" id="KW-0472">Membrane</keyword>
<dbReference type="InterPro" id="IPR003591">
    <property type="entry name" value="Leu-rich_rpt_typical-subtyp"/>
</dbReference>
<keyword evidence="6" id="KW-0723">Serine/threonine-protein kinase</keyword>
<dbReference type="GO" id="GO:0004674">
    <property type="term" value="F:protein serine/threonine kinase activity"/>
    <property type="evidence" value="ECO:0007669"/>
    <property type="project" value="UniProtKB-KW"/>
</dbReference>
<evidence type="ECO:0000259" key="25">
    <source>
        <dbReference type="PROSITE" id="PS50011"/>
    </source>
</evidence>
<evidence type="ECO:0000256" key="18">
    <source>
        <dbReference type="ARBA" id="ARBA00023170"/>
    </source>
</evidence>
<evidence type="ECO:0000256" key="11">
    <source>
        <dbReference type="ARBA" id="ARBA00022729"/>
    </source>
</evidence>
<dbReference type="InterPro" id="IPR008271">
    <property type="entry name" value="Ser/Thr_kinase_AS"/>
</dbReference>
<dbReference type="FunFam" id="1.10.510.10:FF:000358">
    <property type="entry name" value="Putative leucine-rich repeat receptor-like serine/threonine-protein kinase"/>
    <property type="match status" value="1"/>
</dbReference>
<dbReference type="FunFam" id="3.30.200.20:FF:000432">
    <property type="entry name" value="LRR receptor-like serine/threonine-protein kinase EFR"/>
    <property type="match status" value="1"/>
</dbReference>
<keyword evidence="7" id="KW-0597">Phosphoprotein</keyword>
<dbReference type="FunFam" id="3.80.10.10:FF:000288">
    <property type="entry name" value="LRR receptor-like serine/threonine-protein kinase EFR"/>
    <property type="match status" value="1"/>
</dbReference>
<dbReference type="FunFam" id="3.80.10.10:FF:000095">
    <property type="entry name" value="LRR receptor-like serine/threonine-protein kinase GSO1"/>
    <property type="match status" value="1"/>
</dbReference>
<dbReference type="GO" id="GO:0005886">
    <property type="term" value="C:plasma membrane"/>
    <property type="evidence" value="ECO:0007669"/>
    <property type="project" value="UniProtKB-SubCell"/>
</dbReference>
<name>A0AAW2L790_9LAMI</name>
<evidence type="ECO:0000256" key="13">
    <source>
        <dbReference type="ARBA" id="ARBA00022741"/>
    </source>
</evidence>
<evidence type="ECO:0000256" key="12">
    <source>
        <dbReference type="ARBA" id="ARBA00022737"/>
    </source>
</evidence>
<evidence type="ECO:0000256" key="10">
    <source>
        <dbReference type="ARBA" id="ARBA00022692"/>
    </source>
</evidence>
<dbReference type="Pfam" id="PF00560">
    <property type="entry name" value="LRR_1"/>
    <property type="match status" value="6"/>
</dbReference>
<feature type="domain" description="Protein kinase" evidence="25">
    <location>
        <begin position="693"/>
        <end position="983"/>
    </location>
</feature>
<dbReference type="PROSITE" id="PS00108">
    <property type="entry name" value="PROTEIN_KINASE_ST"/>
    <property type="match status" value="1"/>
</dbReference>
<dbReference type="PROSITE" id="PS50011">
    <property type="entry name" value="PROTEIN_KINASE_DOM"/>
    <property type="match status" value="1"/>
</dbReference>
<proteinExistence type="inferred from homology"/>
<keyword evidence="12" id="KW-0677">Repeat</keyword>
<evidence type="ECO:0000256" key="15">
    <source>
        <dbReference type="ARBA" id="ARBA00022840"/>
    </source>
</evidence>
<evidence type="ECO:0000256" key="16">
    <source>
        <dbReference type="ARBA" id="ARBA00022989"/>
    </source>
</evidence>
<dbReference type="EC" id="2.7.11.1" evidence="4"/>
<reference evidence="26" key="1">
    <citation type="submission" date="2020-06" db="EMBL/GenBank/DDBJ databases">
        <authorList>
            <person name="Li T."/>
            <person name="Hu X."/>
            <person name="Zhang T."/>
            <person name="Song X."/>
            <person name="Zhang H."/>
            <person name="Dai N."/>
            <person name="Sheng W."/>
            <person name="Hou X."/>
            <person name="Wei L."/>
        </authorList>
    </citation>
    <scope>NUCLEOTIDE SEQUENCE</scope>
    <source>
        <strain evidence="26">G01</strain>
        <tissue evidence="26">Leaf</tissue>
    </source>
</reference>
<evidence type="ECO:0000256" key="22">
    <source>
        <dbReference type="PROSITE-ProRule" id="PRU10141"/>
    </source>
</evidence>
<keyword evidence="10 23" id="KW-0812">Transmembrane</keyword>
<dbReference type="InterPro" id="IPR055414">
    <property type="entry name" value="LRR_R13L4/SHOC2-like"/>
</dbReference>
<dbReference type="CDD" id="cd14066">
    <property type="entry name" value="STKc_IRAK"/>
    <property type="match status" value="1"/>
</dbReference>
<dbReference type="PANTHER" id="PTHR27008">
    <property type="entry name" value="OS04G0122200 PROTEIN"/>
    <property type="match status" value="1"/>
</dbReference>
<keyword evidence="11 24" id="KW-0732">Signal</keyword>
<keyword evidence="8" id="KW-0433">Leucine-rich repeat</keyword>
<dbReference type="PROSITE" id="PS51450">
    <property type="entry name" value="LRR"/>
    <property type="match status" value="1"/>
</dbReference>
<comment type="catalytic activity">
    <reaction evidence="20">
        <text>L-threonyl-[protein] + ATP = O-phospho-L-threonyl-[protein] + ADP + H(+)</text>
        <dbReference type="Rhea" id="RHEA:46608"/>
        <dbReference type="Rhea" id="RHEA-COMP:11060"/>
        <dbReference type="Rhea" id="RHEA-COMP:11605"/>
        <dbReference type="ChEBI" id="CHEBI:15378"/>
        <dbReference type="ChEBI" id="CHEBI:30013"/>
        <dbReference type="ChEBI" id="CHEBI:30616"/>
        <dbReference type="ChEBI" id="CHEBI:61977"/>
        <dbReference type="ChEBI" id="CHEBI:456216"/>
        <dbReference type="EC" id="2.7.11.1"/>
    </reaction>
</comment>
<dbReference type="InterPro" id="IPR000719">
    <property type="entry name" value="Prot_kinase_dom"/>
</dbReference>
<dbReference type="SMART" id="SM00220">
    <property type="entry name" value="S_TKc"/>
    <property type="match status" value="1"/>
</dbReference>
<evidence type="ECO:0000256" key="14">
    <source>
        <dbReference type="ARBA" id="ARBA00022777"/>
    </source>
</evidence>
<evidence type="ECO:0000256" key="8">
    <source>
        <dbReference type="ARBA" id="ARBA00022614"/>
    </source>
</evidence>
<comment type="subcellular location">
    <subcellularLocation>
        <location evidence="1">Cell membrane</location>
        <topology evidence="1">Single-pass membrane protein</topology>
    </subcellularLocation>
    <subcellularLocation>
        <location evidence="2">Membrane</location>
        <topology evidence="2">Single-pass type I membrane protein</topology>
    </subcellularLocation>
</comment>
<dbReference type="SUPFAM" id="SSF52058">
    <property type="entry name" value="L domain-like"/>
    <property type="match status" value="1"/>
</dbReference>
<dbReference type="InterPro" id="IPR051809">
    <property type="entry name" value="Plant_receptor-like_S/T_kinase"/>
</dbReference>
<evidence type="ECO:0000256" key="9">
    <source>
        <dbReference type="ARBA" id="ARBA00022679"/>
    </source>
</evidence>
<protein>
    <recommendedName>
        <fullName evidence="4">non-specific serine/threonine protein kinase</fullName>
        <ecNumber evidence="4">2.7.11.1</ecNumber>
    </recommendedName>
</protein>
<dbReference type="GO" id="GO:0005524">
    <property type="term" value="F:ATP binding"/>
    <property type="evidence" value="ECO:0007669"/>
    <property type="project" value="UniProtKB-UniRule"/>
</dbReference>
<dbReference type="EMBL" id="JACGWK010000015">
    <property type="protein sequence ID" value="KAL0314155.1"/>
    <property type="molecule type" value="Genomic_DNA"/>
</dbReference>
<keyword evidence="15 22" id="KW-0067">ATP-binding</keyword>
<dbReference type="InterPro" id="IPR001611">
    <property type="entry name" value="Leu-rich_rpt"/>
</dbReference>
<dbReference type="GO" id="GO:0006952">
    <property type="term" value="P:defense response"/>
    <property type="evidence" value="ECO:0007669"/>
    <property type="project" value="UniProtKB-ARBA"/>
</dbReference>
<keyword evidence="16 23" id="KW-1133">Transmembrane helix</keyword>
<comment type="catalytic activity">
    <reaction evidence="21">
        <text>L-seryl-[protein] + ATP = O-phospho-L-seryl-[protein] + ADP + H(+)</text>
        <dbReference type="Rhea" id="RHEA:17989"/>
        <dbReference type="Rhea" id="RHEA-COMP:9863"/>
        <dbReference type="Rhea" id="RHEA-COMP:11604"/>
        <dbReference type="ChEBI" id="CHEBI:15378"/>
        <dbReference type="ChEBI" id="CHEBI:29999"/>
        <dbReference type="ChEBI" id="CHEBI:30616"/>
        <dbReference type="ChEBI" id="CHEBI:83421"/>
        <dbReference type="ChEBI" id="CHEBI:456216"/>
        <dbReference type="EC" id="2.7.11.1"/>
    </reaction>
</comment>
<dbReference type="Gene3D" id="1.10.510.10">
    <property type="entry name" value="Transferase(Phosphotransferase) domain 1"/>
    <property type="match status" value="1"/>
</dbReference>
<dbReference type="Pfam" id="PF07714">
    <property type="entry name" value="PK_Tyr_Ser-Thr"/>
    <property type="match status" value="1"/>
</dbReference>
<dbReference type="InterPro" id="IPR001245">
    <property type="entry name" value="Ser-Thr/Tyr_kinase_cat_dom"/>
</dbReference>
<evidence type="ECO:0000313" key="26">
    <source>
        <dbReference type="EMBL" id="KAL0314155.1"/>
    </source>
</evidence>
<gene>
    <name evidence="26" type="ORF">Sangu_2259900</name>
</gene>
<dbReference type="SUPFAM" id="SSF56112">
    <property type="entry name" value="Protein kinase-like (PK-like)"/>
    <property type="match status" value="1"/>
</dbReference>
<keyword evidence="5" id="KW-1003">Cell membrane</keyword>
<evidence type="ECO:0000256" key="17">
    <source>
        <dbReference type="ARBA" id="ARBA00023136"/>
    </source>
</evidence>
<dbReference type="Pfam" id="PF08263">
    <property type="entry name" value="LRRNT_2"/>
    <property type="match status" value="1"/>
</dbReference>
<dbReference type="SMART" id="SM00369">
    <property type="entry name" value="LRR_TYP"/>
    <property type="match status" value="8"/>
</dbReference>
<dbReference type="InterPro" id="IPR032675">
    <property type="entry name" value="LRR_dom_sf"/>
</dbReference>
<keyword evidence="9" id="KW-0808">Transferase</keyword>
<dbReference type="Pfam" id="PF23598">
    <property type="entry name" value="LRR_14"/>
    <property type="match status" value="1"/>
</dbReference>
<reference evidence="26" key="2">
    <citation type="journal article" date="2024" name="Plant">
        <title>Genomic evolution and insights into agronomic trait innovations of Sesamum species.</title>
        <authorList>
            <person name="Miao H."/>
            <person name="Wang L."/>
            <person name="Qu L."/>
            <person name="Liu H."/>
            <person name="Sun Y."/>
            <person name="Le M."/>
            <person name="Wang Q."/>
            <person name="Wei S."/>
            <person name="Zheng Y."/>
            <person name="Lin W."/>
            <person name="Duan Y."/>
            <person name="Cao H."/>
            <person name="Xiong S."/>
            <person name="Wang X."/>
            <person name="Wei L."/>
            <person name="Li C."/>
            <person name="Ma Q."/>
            <person name="Ju M."/>
            <person name="Zhao R."/>
            <person name="Li G."/>
            <person name="Mu C."/>
            <person name="Tian Q."/>
            <person name="Mei H."/>
            <person name="Zhang T."/>
            <person name="Gao T."/>
            <person name="Zhang H."/>
        </authorList>
    </citation>
    <scope>NUCLEOTIDE SEQUENCE</scope>
    <source>
        <strain evidence="26">G01</strain>
    </source>
</reference>
<evidence type="ECO:0000256" key="2">
    <source>
        <dbReference type="ARBA" id="ARBA00004479"/>
    </source>
</evidence>
<dbReference type="PANTHER" id="PTHR27008:SF596">
    <property type="entry name" value="OS02G0215500 PROTEIN"/>
    <property type="match status" value="1"/>
</dbReference>
<dbReference type="InterPro" id="IPR011009">
    <property type="entry name" value="Kinase-like_dom_sf"/>
</dbReference>
<evidence type="ECO:0000256" key="3">
    <source>
        <dbReference type="ARBA" id="ARBA00008684"/>
    </source>
</evidence>
<feature type="signal peptide" evidence="24">
    <location>
        <begin position="1"/>
        <end position="26"/>
    </location>
</feature>
<dbReference type="Gene3D" id="3.30.200.20">
    <property type="entry name" value="Phosphorylase Kinase, domain 1"/>
    <property type="match status" value="1"/>
</dbReference>
<evidence type="ECO:0000256" key="19">
    <source>
        <dbReference type="ARBA" id="ARBA00023180"/>
    </source>
</evidence>
<evidence type="ECO:0000256" key="21">
    <source>
        <dbReference type="ARBA" id="ARBA00048679"/>
    </source>
</evidence>
<feature type="transmembrane region" description="Helical" evidence="23">
    <location>
        <begin position="636"/>
        <end position="658"/>
    </location>
</feature>
<sequence>MAKLSMISPSMIFVFLFHFVTSPAKCSNNETDLQALLAFKNAIDDDPMGVFNSWNRTLHFCSWKGILCSKRHQNRVVSIDLMSQGLVGSLSPHLGNLSFLRSIVLQNNSFHGQIPEEIGRLRRLEWIEFSNNSFGGEIPRNLSNCKNLYYLNLIDNNLRGIIIPEIGSLVKLEALGLTRNSLSGTIPSFIGNLTSLVLLSLAVCGFHGQIPESLVQLQRLQWLSLDENRLTGGIPSGLYNISSINNFSLRSNQLRGTIPPDIGLTLPNLRFLDLGDNHFTGVIPTSLSNCSSLERINLSSNNFSGEIIKDFEKLSALDYLIVSSNHLEGDISFITSMINCTSLEALSVFDNLLTGSLPDSIGNLSSHLSFLSVAQNQLHGRIPPSIGDLFGLTRIDFSYNDLEGPIPFSIGKLYTLQEIYLGANRLTDELPFSFSNLTLLNHLYLGQNNFYGDIPQSLGNCSNLLALDLSQIMSLSSISIALNLSNNFFTGSIPSEVGSLRNLVNLDLSHNRLSGSIPNSLSSCVMLERLHLDSNGLNGEIPDGLRSLRGLQDLDLSQNNISGPIPRFLSELLLVNLNLSFNRLKGEVPTVGVFQNESAISLEGNSGLCGGIVHLKLPPCSSTNSKKKQFPTIWKILIPSLSAGVICLILSACFYVIIYRRRTSQRIQFSDPAIGAEVLRLSYADLLKATGGFSEANLLGAGRFGSVYKGVLRDEQTFVAVKVLNLSIKGASKSFLSECNALRGIRHRNLLKILSICPSTDFQGNDFKALVYEFMANGSLEKWLHQIPEEENRNLSTIQRLDIAIDIASALEYLHFGTDSTIVHGDLKPSNILLDENMTAHLGDFGLAKVVSGIVSRHESSALAIKGTIGYIPPEYGMSDMISASGDVYSFGISLLEMFTNRRPTDDEFSGRSGLHDCVSRALPTHVMEVLDPFILDEHKHTMTSRIKNCMVSILGIGVACSKELPRDRTSMPDVVAELHKIKSAYMTQ</sequence>
<dbReference type="PRINTS" id="PR00019">
    <property type="entry name" value="LEURICHRPT"/>
</dbReference>
<evidence type="ECO:0000256" key="23">
    <source>
        <dbReference type="SAM" id="Phobius"/>
    </source>
</evidence>
<dbReference type="PROSITE" id="PS00107">
    <property type="entry name" value="PROTEIN_KINASE_ATP"/>
    <property type="match status" value="1"/>
</dbReference>
<dbReference type="Gene3D" id="3.80.10.10">
    <property type="entry name" value="Ribonuclease Inhibitor"/>
    <property type="match status" value="3"/>
</dbReference>
<dbReference type="SUPFAM" id="SSF52047">
    <property type="entry name" value="RNI-like"/>
    <property type="match status" value="1"/>
</dbReference>
<keyword evidence="18 26" id="KW-0675">Receptor</keyword>
<feature type="binding site" evidence="22">
    <location>
        <position position="722"/>
    </location>
    <ligand>
        <name>ATP</name>
        <dbReference type="ChEBI" id="CHEBI:30616"/>
    </ligand>
</feature>
<comment type="caution">
    <text evidence="26">The sequence shown here is derived from an EMBL/GenBank/DDBJ whole genome shotgun (WGS) entry which is preliminary data.</text>
</comment>
<organism evidence="26">
    <name type="scientific">Sesamum angustifolium</name>
    <dbReference type="NCBI Taxonomy" id="2727405"/>
    <lineage>
        <taxon>Eukaryota</taxon>
        <taxon>Viridiplantae</taxon>
        <taxon>Streptophyta</taxon>
        <taxon>Embryophyta</taxon>
        <taxon>Tracheophyta</taxon>
        <taxon>Spermatophyta</taxon>
        <taxon>Magnoliopsida</taxon>
        <taxon>eudicotyledons</taxon>
        <taxon>Gunneridae</taxon>
        <taxon>Pentapetalae</taxon>
        <taxon>asterids</taxon>
        <taxon>lamiids</taxon>
        <taxon>Lamiales</taxon>
        <taxon>Pedaliaceae</taxon>
        <taxon>Sesamum</taxon>
    </lineage>
</organism>
<keyword evidence="19" id="KW-0325">Glycoprotein</keyword>
<keyword evidence="13 22" id="KW-0547">Nucleotide-binding</keyword>
<dbReference type="GO" id="GO:0051707">
    <property type="term" value="P:response to other organism"/>
    <property type="evidence" value="ECO:0007669"/>
    <property type="project" value="UniProtKB-ARBA"/>
</dbReference>
<evidence type="ECO:0000256" key="1">
    <source>
        <dbReference type="ARBA" id="ARBA00004162"/>
    </source>
</evidence>
<evidence type="ECO:0000256" key="6">
    <source>
        <dbReference type="ARBA" id="ARBA00022527"/>
    </source>
</evidence>
<evidence type="ECO:0000256" key="4">
    <source>
        <dbReference type="ARBA" id="ARBA00012513"/>
    </source>
</evidence>
<dbReference type="InterPro" id="IPR013210">
    <property type="entry name" value="LRR_N_plant-typ"/>
</dbReference>
<dbReference type="InterPro" id="IPR017441">
    <property type="entry name" value="Protein_kinase_ATP_BS"/>
</dbReference>
<evidence type="ECO:0000256" key="24">
    <source>
        <dbReference type="SAM" id="SignalP"/>
    </source>
</evidence>
<keyword evidence="14 26" id="KW-0418">Kinase</keyword>